<dbReference type="Gene3D" id="3.40.30.60">
    <property type="entry name" value="FHIPEP family, domain 1"/>
    <property type="match status" value="1"/>
</dbReference>
<dbReference type="GO" id="GO:0005886">
    <property type="term" value="C:plasma membrane"/>
    <property type="evidence" value="ECO:0007669"/>
    <property type="project" value="UniProtKB-SubCell"/>
</dbReference>
<evidence type="ECO:0000313" key="8">
    <source>
        <dbReference type="EMBL" id="WIX08608.1"/>
    </source>
</evidence>
<keyword evidence="7" id="KW-1005">Bacterial flagellum biogenesis</keyword>
<dbReference type="GO" id="GO:0009306">
    <property type="term" value="P:protein secretion"/>
    <property type="evidence" value="ECO:0007669"/>
    <property type="project" value="InterPro"/>
</dbReference>
<comment type="similarity">
    <text evidence="2 7">Belongs to the FHIPEP (flagella/HR/invasion proteins export pore) family.</text>
</comment>
<evidence type="ECO:0000313" key="9">
    <source>
        <dbReference type="Proteomes" id="UP001228059"/>
    </source>
</evidence>
<keyword evidence="7" id="KW-0653">Protein transport</keyword>
<keyword evidence="5 7" id="KW-1133">Transmembrane helix</keyword>
<keyword evidence="7" id="KW-1006">Bacterial flagellum protein export</keyword>
<feature type="transmembrane region" description="Helical" evidence="7">
    <location>
        <begin position="109"/>
        <end position="132"/>
    </location>
</feature>
<dbReference type="RefSeq" id="WP_024711861.1">
    <property type="nucleotide sequence ID" value="NZ_CP127225.1"/>
</dbReference>
<dbReference type="GO" id="GO:0044780">
    <property type="term" value="P:bacterial-type flagellum assembly"/>
    <property type="evidence" value="ECO:0007669"/>
    <property type="project" value="InterPro"/>
</dbReference>
<organism evidence="8 9">
    <name type="scientific">Xanthomonas oryzae pv. leersiae</name>
    <dbReference type="NCBI Taxonomy" id="3112258"/>
    <lineage>
        <taxon>Bacteria</taxon>
        <taxon>Pseudomonadati</taxon>
        <taxon>Pseudomonadota</taxon>
        <taxon>Gammaproteobacteria</taxon>
        <taxon>Lysobacterales</taxon>
        <taxon>Lysobacteraceae</taxon>
        <taxon>Xanthomonas</taxon>
    </lineage>
</organism>
<evidence type="ECO:0000256" key="2">
    <source>
        <dbReference type="ARBA" id="ARBA00008835"/>
    </source>
</evidence>
<keyword evidence="6 7" id="KW-0472">Membrane</keyword>
<feature type="transmembrane region" description="Helical" evidence="7">
    <location>
        <begin position="12"/>
        <end position="33"/>
    </location>
</feature>
<evidence type="ECO:0000256" key="4">
    <source>
        <dbReference type="ARBA" id="ARBA00022692"/>
    </source>
</evidence>
<dbReference type="Gene3D" id="3.40.50.12790">
    <property type="entry name" value="FHIPEP family, domain 4"/>
    <property type="match status" value="1"/>
</dbReference>
<keyword evidence="8" id="KW-0969">Cilium</keyword>
<evidence type="ECO:0000256" key="5">
    <source>
        <dbReference type="ARBA" id="ARBA00022989"/>
    </source>
</evidence>
<dbReference type="InterPro" id="IPR042193">
    <property type="entry name" value="FHIPEP_3"/>
</dbReference>
<evidence type="ECO:0000256" key="6">
    <source>
        <dbReference type="ARBA" id="ARBA00023136"/>
    </source>
</evidence>
<evidence type="ECO:0000256" key="3">
    <source>
        <dbReference type="ARBA" id="ARBA00022475"/>
    </source>
</evidence>
<comment type="function">
    <text evidence="7">Required for formation of the rod structure of the flagellar apparatus. Together with FliI and FliH, may constitute the export apparatus of flagellin.</text>
</comment>
<feature type="transmembrane region" description="Helical" evidence="7">
    <location>
        <begin position="39"/>
        <end position="57"/>
    </location>
</feature>
<dbReference type="AlphaFoldDB" id="A0AAJ6KN93"/>
<dbReference type="PIRSF" id="PIRSF005419">
    <property type="entry name" value="FlhA"/>
    <property type="match status" value="1"/>
</dbReference>
<comment type="subcellular location">
    <subcellularLocation>
        <location evidence="1 7">Cell membrane</location>
        <topology evidence="1 7">Multi-pass membrane protein</topology>
    </subcellularLocation>
</comment>
<sequence>MNARRVMELLRNGLGAPLALMAMLAMLMVPLAAPVLDALFTFNIAISLMVLLAVVYVQRPLEFTIFPIVLLMTTMLRLALNVASSRVILINGQDGHAAAGKVIEAFGQFVIGGNYAVGIVVFAILTIINFVVITKGAGRVSEVTARFILDAMPGKQMAIDADLNAGLLTREEAKARREEVREEADFYGAMDGANKFIRGDAIAAIMILFINLVGGMAVGMLQHGMSFMDAASTYTLLSIGDGLVAQLPALLVSSSVALLVTRASRAQDMRGAMVSQVFGQHRALAVAAAILGLVGLVPGMPNVAFLTLGLILGVIAWKMYKRSLVVAPTGDPATDPKAAAAATAAQASAELSWDELRPIDPLGLEVGYRLIPLVDKNQGGELMARIKGVRRKLTQDIGFLVPPVHIRDNLELSANAYRLLVHGVPVATAEIYSDRELALDPGGALGQLDGIPGKDPAFGLDATWIQPHQRAYAESMGYTVVDPATVVATHLSHLIREHAPELLGHEEVQQLLATLAKTAPKMVEDLTPKALPLSVVVRVLQNLLIEKIPVRQLRKIVEALVEHAPHGQDPATLTAAVRTSLGRFIVQEIAGMSAELPVFTLAPQLERVLQESTHGNGVALEPGLAERLHQSLAECVGKQEARNEPAVVLVPGQVRAALARLVRHSVPSLSVLAYSEVPEDKRLKLVGTIS</sequence>
<dbReference type="InterPro" id="IPR042194">
    <property type="entry name" value="FHIPEP_1"/>
</dbReference>
<evidence type="ECO:0000256" key="7">
    <source>
        <dbReference type="RuleBase" id="RU364093"/>
    </source>
</evidence>
<feature type="transmembrane region" description="Helical" evidence="7">
    <location>
        <begin position="201"/>
        <end position="223"/>
    </location>
</feature>
<dbReference type="PANTHER" id="PTHR30161">
    <property type="entry name" value="FLAGELLAR EXPORT PROTEIN, MEMBRANE FLHA SUBUNIT-RELATED"/>
    <property type="match status" value="1"/>
</dbReference>
<dbReference type="PANTHER" id="PTHR30161:SF1">
    <property type="entry name" value="FLAGELLAR BIOSYNTHESIS PROTEIN FLHA-RELATED"/>
    <property type="match status" value="1"/>
</dbReference>
<evidence type="ECO:0000256" key="1">
    <source>
        <dbReference type="ARBA" id="ARBA00004651"/>
    </source>
</evidence>
<dbReference type="Gene3D" id="1.10.8.540">
    <property type="entry name" value="FHIPEP family, domain 3"/>
    <property type="match status" value="1"/>
</dbReference>
<accession>A0AAJ6KN93</accession>
<keyword evidence="4 7" id="KW-0812">Transmembrane</keyword>
<keyword evidence="8" id="KW-0966">Cell projection</keyword>
<gene>
    <name evidence="7 8" type="primary">flhA</name>
    <name evidence="8" type="ORF">QN060_11865</name>
</gene>
<keyword evidence="3 7" id="KW-1003">Cell membrane</keyword>
<dbReference type="EMBL" id="CP127225">
    <property type="protein sequence ID" value="WIX08608.1"/>
    <property type="molecule type" value="Genomic_DNA"/>
</dbReference>
<dbReference type="NCBIfam" id="TIGR01398">
    <property type="entry name" value="FlhA"/>
    <property type="match status" value="1"/>
</dbReference>
<feature type="transmembrane region" description="Helical" evidence="7">
    <location>
        <begin position="69"/>
        <end position="89"/>
    </location>
</feature>
<keyword evidence="8" id="KW-0282">Flagellum</keyword>
<keyword evidence="7" id="KW-0813">Transport</keyword>
<dbReference type="PRINTS" id="PR00949">
    <property type="entry name" value="TYPE3IMAPROT"/>
</dbReference>
<proteinExistence type="inferred from homology"/>
<reference evidence="8 9" key="1">
    <citation type="submission" date="2023-05" db="EMBL/GenBank/DDBJ databases">
        <title>Complete Genome Resource of Xanthomonas oryzae pv. leersiae Strain YNJC Isolated From Plateau Japonica Rice in Southwest China.</title>
        <authorList>
            <person name="Aa X."/>
            <person name="Mei L."/>
            <person name="Liu P."/>
            <person name="Yang Y."/>
            <person name="Tang C."/>
            <person name="Zhang F."/>
            <person name="Dong C."/>
            <person name="Wang B."/>
            <person name="Chen X."/>
            <person name="Dai L."/>
        </authorList>
    </citation>
    <scope>NUCLEOTIDE SEQUENCE [LARGE SCALE GENOMIC DNA]</scope>
    <source>
        <strain evidence="8 9">YNJC</strain>
    </source>
</reference>
<name>A0AAJ6KN93_9XANT</name>
<dbReference type="Pfam" id="PF00771">
    <property type="entry name" value="FHIPEP"/>
    <property type="match status" value="1"/>
</dbReference>
<dbReference type="InterPro" id="IPR006301">
    <property type="entry name" value="FlhA"/>
</dbReference>
<protein>
    <recommendedName>
        <fullName evidence="7">Flagellar biosynthesis protein FlhA</fullName>
    </recommendedName>
</protein>
<dbReference type="Proteomes" id="UP001228059">
    <property type="component" value="Chromosome"/>
</dbReference>
<dbReference type="InterPro" id="IPR042196">
    <property type="entry name" value="FHIPEP_4"/>
</dbReference>
<feature type="transmembrane region" description="Helical" evidence="7">
    <location>
        <begin position="243"/>
        <end position="260"/>
    </location>
</feature>
<dbReference type="InterPro" id="IPR001712">
    <property type="entry name" value="T3SS_FHIPEP"/>
</dbReference>
<feature type="transmembrane region" description="Helical" evidence="7">
    <location>
        <begin position="303"/>
        <end position="320"/>
    </location>
</feature>
<dbReference type="GeneID" id="77337563"/>